<evidence type="ECO:0000313" key="2">
    <source>
        <dbReference type="Proteomes" id="UP000026960"/>
    </source>
</evidence>
<dbReference type="PaxDb" id="65489-OBART07G24370.1"/>
<dbReference type="Gramene" id="OBART07G24420.1">
    <property type="protein sequence ID" value="OBART07G24420.1"/>
    <property type="gene ID" value="OBART07G24420"/>
</dbReference>
<dbReference type="Gramene" id="OBART07G24370.1">
    <property type="protein sequence ID" value="OBART07G24370.1"/>
    <property type="gene ID" value="OBART07G24370"/>
</dbReference>
<dbReference type="EnsemblPlants" id="OBART07G24420.1">
    <property type="protein sequence ID" value="OBART07G24420.1"/>
    <property type="gene ID" value="OBART07G24420"/>
</dbReference>
<dbReference type="InterPro" id="IPR012871">
    <property type="entry name" value="DUF1668_ORYSA"/>
</dbReference>
<reference evidence="1" key="1">
    <citation type="journal article" date="2009" name="Rice">
        <title>De Novo Next Generation Sequencing of Plant Genomes.</title>
        <authorList>
            <person name="Rounsley S."/>
            <person name="Marri P.R."/>
            <person name="Yu Y."/>
            <person name="He R."/>
            <person name="Sisneros N."/>
            <person name="Goicoechea J.L."/>
            <person name="Lee S.J."/>
            <person name="Angelova A."/>
            <person name="Kudrna D."/>
            <person name="Luo M."/>
            <person name="Affourtit J."/>
            <person name="Desany B."/>
            <person name="Knight J."/>
            <person name="Niazi F."/>
            <person name="Egholm M."/>
            <person name="Wing R.A."/>
        </authorList>
    </citation>
    <scope>NUCLEOTIDE SEQUENCE [LARGE SCALE GENOMIC DNA]</scope>
    <source>
        <strain evidence="1">IRGC 105608</strain>
    </source>
</reference>
<organism evidence="1">
    <name type="scientific">Oryza barthii</name>
    <dbReference type="NCBI Taxonomy" id="65489"/>
    <lineage>
        <taxon>Eukaryota</taxon>
        <taxon>Viridiplantae</taxon>
        <taxon>Streptophyta</taxon>
        <taxon>Embryophyta</taxon>
        <taxon>Tracheophyta</taxon>
        <taxon>Spermatophyta</taxon>
        <taxon>Magnoliopsida</taxon>
        <taxon>Liliopsida</taxon>
        <taxon>Poales</taxon>
        <taxon>Poaceae</taxon>
        <taxon>BOP clade</taxon>
        <taxon>Oryzoideae</taxon>
        <taxon>Oryzeae</taxon>
        <taxon>Oryzinae</taxon>
        <taxon>Oryza</taxon>
    </lineage>
</organism>
<dbReference type="Proteomes" id="UP000026960">
    <property type="component" value="Chromosome 7"/>
</dbReference>
<proteinExistence type="predicted"/>
<name>A0A0D3GUA5_9ORYZ</name>
<evidence type="ECO:0000313" key="1">
    <source>
        <dbReference type="EnsemblPlants" id="OBART07G24420.1"/>
    </source>
</evidence>
<dbReference type="HOGENOM" id="CLU_018267_2_1_1"/>
<dbReference type="Pfam" id="PF07893">
    <property type="entry name" value="DUF1668"/>
    <property type="match status" value="2"/>
</dbReference>
<sequence length="231" mass="25489">MGIPLKYPVLQTLNPSIPKFRAASPILQRTSGAKSLRCLNLRRHKLFNTTPPPVVLPLNGDEDGPKNKQAMHKIVLPTPSFNLRAPHFFPAAADRRVFSLDQSGRAFLLDAESPRMVILPRLQKPNLEPIALYIPCPKLDLDGYGSGSGGGNLFIMDRIVKPKAGCNHFEFEGEALIYSKHSPNILCKEVDKWTLPFQGKVEYVPELKLWFGFSAEDGCLAAANLSGVGSR</sequence>
<reference evidence="1" key="2">
    <citation type="submission" date="2015-03" db="UniProtKB">
        <authorList>
            <consortium name="EnsemblPlants"/>
        </authorList>
    </citation>
    <scope>IDENTIFICATION</scope>
</reference>
<keyword evidence="2" id="KW-1185">Reference proteome</keyword>
<dbReference type="EnsemblPlants" id="OBART07G24370.1">
    <property type="protein sequence ID" value="OBART07G24370.1"/>
    <property type="gene ID" value="OBART07G24370"/>
</dbReference>
<protein>
    <submittedName>
        <fullName evidence="1">Uncharacterized protein</fullName>
    </submittedName>
</protein>
<dbReference type="AlphaFoldDB" id="A0A0D3GUA5"/>
<accession>A0A0D3GUA5</accession>
<dbReference type="PANTHER" id="PTHR33085">
    <property type="entry name" value="OS12G0113100 PROTEIN-RELATED"/>
    <property type="match status" value="1"/>
</dbReference>